<evidence type="ECO:0000256" key="1">
    <source>
        <dbReference type="SAM" id="MobiDB-lite"/>
    </source>
</evidence>
<proteinExistence type="predicted"/>
<feature type="region of interest" description="Disordered" evidence="1">
    <location>
        <begin position="1"/>
        <end position="38"/>
    </location>
</feature>
<reference evidence="2" key="2">
    <citation type="journal article" date="2015" name="Data Brief">
        <title>Shoot transcriptome of the giant reed, Arundo donax.</title>
        <authorList>
            <person name="Barrero R.A."/>
            <person name="Guerrero F.D."/>
            <person name="Moolhuijzen P."/>
            <person name="Goolsby J.A."/>
            <person name="Tidwell J."/>
            <person name="Bellgard S.E."/>
            <person name="Bellgard M.I."/>
        </authorList>
    </citation>
    <scope>NUCLEOTIDE SEQUENCE</scope>
    <source>
        <tissue evidence="2">Shoot tissue taken approximately 20 cm above the soil surface</tissue>
    </source>
</reference>
<protein>
    <submittedName>
        <fullName evidence="2">Uncharacterized protein</fullName>
    </submittedName>
</protein>
<feature type="compositionally biased region" description="Polar residues" evidence="1">
    <location>
        <begin position="14"/>
        <end position="38"/>
    </location>
</feature>
<name>A0A0A9E638_ARUDO</name>
<organism evidence="2">
    <name type="scientific">Arundo donax</name>
    <name type="common">Giant reed</name>
    <name type="synonym">Donax arundinaceus</name>
    <dbReference type="NCBI Taxonomy" id="35708"/>
    <lineage>
        <taxon>Eukaryota</taxon>
        <taxon>Viridiplantae</taxon>
        <taxon>Streptophyta</taxon>
        <taxon>Embryophyta</taxon>
        <taxon>Tracheophyta</taxon>
        <taxon>Spermatophyta</taxon>
        <taxon>Magnoliopsida</taxon>
        <taxon>Liliopsida</taxon>
        <taxon>Poales</taxon>
        <taxon>Poaceae</taxon>
        <taxon>PACMAD clade</taxon>
        <taxon>Arundinoideae</taxon>
        <taxon>Arundineae</taxon>
        <taxon>Arundo</taxon>
    </lineage>
</organism>
<dbReference type="AlphaFoldDB" id="A0A0A9E638"/>
<reference evidence="2" key="1">
    <citation type="submission" date="2014-09" db="EMBL/GenBank/DDBJ databases">
        <authorList>
            <person name="Magalhaes I.L.F."/>
            <person name="Oliveira U."/>
            <person name="Santos F.R."/>
            <person name="Vidigal T.H.D.A."/>
            <person name="Brescovit A.D."/>
            <person name="Santos A.J."/>
        </authorList>
    </citation>
    <scope>NUCLEOTIDE SEQUENCE</scope>
    <source>
        <tissue evidence="2">Shoot tissue taken approximately 20 cm above the soil surface</tissue>
    </source>
</reference>
<accession>A0A0A9E638</accession>
<evidence type="ECO:0000313" key="2">
    <source>
        <dbReference type="EMBL" id="JAD95526.1"/>
    </source>
</evidence>
<sequence length="112" mass="12649">MLLKAVPPARLSAEKSTSPQSSVSWPMTPSQRSPMSARMSSTERMVFCSVQISRRQSLSVRRRIHRVPGMDLVLTTRYLPLGFHTSIDIGFAIVQFPFLLLSLGLEREQSSW</sequence>
<dbReference type="EMBL" id="GBRH01202369">
    <property type="protein sequence ID" value="JAD95526.1"/>
    <property type="molecule type" value="Transcribed_RNA"/>
</dbReference>